<evidence type="ECO:0008006" key="3">
    <source>
        <dbReference type="Google" id="ProtNLM"/>
    </source>
</evidence>
<dbReference type="GO" id="GO:0016020">
    <property type="term" value="C:membrane"/>
    <property type="evidence" value="ECO:0007669"/>
    <property type="project" value="InterPro"/>
</dbReference>
<sequence length="434" mass="50575">MLRGKFLPALAERFRVVVITPGIDAASARRDGYCEHPQVTYERLPLAYPRFWNVMDKFIRVPLTREFDHLVYMKFFYRRPHWWPRKVLMRMRVLFPRGFFAMDRLTRFELSWIRPPDAFRKLVEEHRPRILIAATPGFKPFEAEMIMCARKLGLATIAIDINYDNLTSNGKMMRKTDFLAVWNERMRSEAMTLHRYRDDQIFVVGSLRFDHYFTDRAASDFPPREAFLRSKGLDPRKKTLVWAGPTPANYPPRRAFVADLIRLKEQGAIVGDPNILVRIHPNDAMDYYREFFNRRGVHIERASRETKGGKVEMDEDDSANLTATLCYADVVVNFASTIAFEACLFDRPVINVAFPDWRRIVYGYEYNRYIVDTGAVRLAESPRDLARLINQYFEQPALDRAERARVVEQFSPSTDGEAWRRMVAACAAASGTAK</sequence>
<name>A0A1G2LAV5_9BACT</name>
<dbReference type="Pfam" id="PF04464">
    <property type="entry name" value="Glyphos_transf"/>
    <property type="match status" value="1"/>
</dbReference>
<organism evidence="1 2">
    <name type="scientific">Candidatus Sungbacteria bacterium RIFCSPLOWO2_01_FULL_60_25</name>
    <dbReference type="NCBI Taxonomy" id="1802281"/>
    <lineage>
        <taxon>Bacteria</taxon>
        <taxon>Candidatus Sungiibacteriota</taxon>
    </lineage>
</organism>
<dbReference type="Proteomes" id="UP000178977">
    <property type="component" value="Unassembled WGS sequence"/>
</dbReference>
<comment type="caution">
    <text evidence="1">The sequence shown here is derived from an EMBL/GenBank/DDBJ whole genome shotgun (WGS) entry which is preliminary data.</text>
</comment>
<accession>A0A1G2LAV5</accession>
<dbReference type="InterPro" id="IPR043148">
    <property type="entry name" value="TagF_C"/>
</dbReference>
<proteinExistence type="predicted"/>
<dbReference type="InterPro" id="IPR007554">
    <property type="entry name" value="Glycerophosphate_synth"/>
</dbReference>
<dbReference type="AlphaFoldDB" id="A0A1G2LAV5"/>
<dbReference type="EMBL" id="MHQT01000036">
    <property type="protein sequence ID" value="OHA08684.1"/>
    <property type="molecule type" value="Genomic_DNA"/>
</dbReference>
<reference evidence="1 2" key="1">
    <citation type="journal article" date="2016" name="Nat. Commun.">
        <title>Thousands of microbial genomes shed light on interconnected biogeochemical processes in an aquifer system.</title>
        <authorList>
            <person name="Anantharaman K."/>
            <person name="Brown C.T."/>
            <person name="Hug L.A."/>
            <person name="Sharon I."/>
            <person name="Castelle C.J."/>
            <person name="Probst A.J."/>
            <person name="Thomas B.C."/>
            <person name="Singh A."/>
            <person name="Wilkins M.J."/>
            <person name="Karaoz U."/>
            <person name="Brodie E.L."/>
            <person name="Williams K.H."/>
            <person name="Hubbard S.S."/>
            <person name="Banfield J.F."/>
        </authorList>
    </citation>
    <scope>NUCLEOTIDE SEQUENCE [LARGE SCALE GENOMIC DNA]</scope>
</reference>
<evidence type="ECO:0000313" key="1">
    <source>
        <dbReference type="EMBL" id="OHA08684.1"/>
    </source>
</evidence>
<dbReference type="STRING" id="1802281.A3A44_00705"/>
<gene>
    <name evidence="1" type="ORF">A3A44_00705</name>
</gene>
<dbReference type="Gene3D" id="3.40.50.12580">
    <property type="match status" value="1"/>
</dbReference>
<dbReference type="SUPFAM" id="SSF53756">
    <property type="entry name" value="UDP-Glycosyltransferase/glycogen phosphorylase"/>
    <property type="match status" value="1"/>
</dbReference>
<evidence type="ECO:0000313" key="2">
    <source>
        <dbReference type="Proteomes" id="UP000178977"/>
    </source>
</evidence>
<protein>
    <recommendedName>
        <fullName evidence="3">CDP-glycerol--glycerophosphate glycerophosphotransferase</fullName>
    </recommendedName>
</protein>
<dbReference type="GO" id="GO:0047355">
    <property type="term" value="F:CDP-glycerol glycerophosphotransferase activity"/>
    <property type="evidence" value="ECO:0007669"/>
    <property type="project" value="InterPro"/>
</dbReference>